<keyword evidence="3" id="KW-1185">Reference proteome</keyword>
<dbReference type="InterPro" id="IPR036397">
    <property type="entry name" value="RNaseH_sf"/>
</dbReference>
<proteinExistence type="predicted"/>
<dbReference type="PANTHER" id="PTHR47326">
    <property type="entry name" value="TRANSPOSABLE ELEMENT TC3 TRANSPOSASE-LIKE PROTEIN"/>
    <property type="match status" value="1"/>
</dbReference>
<accession>A0ABQ8TX67</accession>
<dbReference type="EMBL" id="JAJSOF020000001">
    <property type="protein sequence ID" value="KAJ4451228.1"/>
    <property type="molecule type" value="Genomic_DNA"/>
</dbReference>
<dbReference type="Gene3D" id="3.30.420.10">
    <property type="entry name" value="Ribonuclease H-like superfamily/Ribonuclease H"/>
    <property type="match status" value="1"/>
</dbReference>
<keyword evidence="1" id="KW-1133">Transmembrane helix</keyword>
<protein>
    <submittedName>
        <fullName evidence="2">Uncharacterized protein</fullName>
    </submittedName>
</protein>
<gene>
    <name evidence="2" type="ORF">ANN_02688</name>
</gene>
<reference evidence="2 3" key="1">
    <citation type="journal article" date="2022" name="Allergy">
        <title>Genome assembly and annotation of Periplaneta americana reveal a comprehensive cockroach allergen profile.</title>
        <authorList>
            <person name="Wang L."/>
            <person name="Xiong Q."/>
            <person name="Saelim N."/>
            <person name="Wang L."/>
            <person name="Nong W."/>
            <person name="Wan A.T."/>
            <person name="Shi M."/>
            <person name="Liu X."/>
            <person name="Cao Q."/>
            <person name="Hui J.H.L."/>
            <person name="Sookrung N."/>
            <person name="Leung T.F."/>
            <person name="Tungtrongchitr A."/>
            <person name="Tsui S.K.W."/>
        </authorList>
    </citation>
    <scope>NUCLEOTIDE SEQUENCE [LARGE SCALE GENOMIC DNA]</scope>
    <source>
        <strain evidence="2">PWHHKU_190912</strain>
    </source>
</reference>
<dbReference type="Proteomes" id="UP001148838">
    <property type="component" value="Unassembled WGS sequence"/>
</dbReference>
<keyword evidence="1" id="KW-0812">Transmembrane</keyword>
<evidence type="ECO:0000256" key="1">
    <source>
        <dbReference type="SAM" id="Phobius"/>
    </source>
</evidence>
<evidence type="ECO:0000313" key="3">
    <source>
        <dbReference type="Proteomes" id="UP001148838"/>
    </source>
</evidence>
<feature type="transmembrane region" description="Helical" evidence="1">
    <location>
        <begin position="111"/>
        <end position="130"/>
    </location>
</feature>
<feature type="transmembrane region" description="Helical" evidence="1">
    <location>
        <begin position="163"/>
        <end position="181"/>
    </location>
</feature>
<evidence type="ECO:0000313" key="2">
    <source>
        <dbReference type="EMBL" id="KAJ4451228.1"/>
    </source>
</evidence>
<feature type="transmembrane region" description="Helical" evidence="1">
    <location>
        <begin position="137"/>
        <end position="157"/>
    </location>
</feature>
<dbReference type="PANTHER" id="PTHR47326:SF1">
    <property type="entry name" value="HTH PSQ-TYPE DOMAIN-CONTAINING PROTEIN"/>
    <property type="match status" value="1"/>
</dbReference>
<comment type="caution">
    <text evidence="2">The sequence shown here is derived from an EMBL/GenBank/DDBJ whole genome shotgun (WGS) entry which is preliminary data.</text>
</comment>
<keyword evidence="1" id="KW-0472">Membrane</keyword>
<name>A0ABQ8TX67_PERAM</name>
<sequence>MGSKVLHCDRKGQPVCAALENELAIDLFEHIEQRFLLSGHSFLQCDFNFALIEKRKKVTKAFIPSDLLKIVQDSKFVKRFQTVPMLESDFLNTQDVADQLISNKNFNISKLSSYLNVSFWHFVFLTVFLVRFSLKYPIILIATFVYLISNVHFGTLHPSTLKLHAYAIGILNCVDAALVPLHTTARMRLSSYKKCFRVAFIVSNGRNMAQLTLVLLPQVAEVHFMYGKTDGNAALAHRSYQEKYPDRRIGRGGPIAWPPRSPDLNPIDFYLWGYLKSLVYSSPVPDMESLRNRIVADCEEIRNTPGIWDRVRRAMRHRYEACIQAGGGHFEHLL</sequence>
<organism evidence="2 3">
    <name type="scientific">Periplaneta americana</name>
    <name type="common">American cockroach</name>
    <name type="synonym">Blatta americana</name>
    <dbReference type="NCBI Taxonomy" id="6978"/>
    <lineage>
        <taxon>Eukaryota</taxon>
        <taxon>Metazoa</taxon>
        <taxon>Ecdysozoa</taxon>
        <taxon>Arthropoda</taxon>
        <taxon>Hexapoda</taxon>
        <taxon>Insecta</taxon>
        <taxon>Pterygota</taxon>
        <taxon>Neoptera</taxon>
        <taxon>Polyneoptera</taxon>
        <taxon>Dictyoptera</taxon>
        <taxon>Blattodea</taxon>
        <taxon>Blattoidea</taxon>
        <taxon>Blattidae</taxon>
        <taxon>Blattinae</taxon>
        <taxon>Periplaneta</taxon>
    </lineage>
</organism>